<dbReference type="Proteomes" id="UP000777440">
    <property type="component" value="Unassembled WGS sequence"/>
</dbReference>
<sequence length="316" mass="31914">MLARGAPGPQGSGAPRVCLQRTRGGTDAAARGLREDEEMTRYLVVPQWQGSPSSRAMQLIDGAQAIAGDLPRASTTVLEVPMEAGESLGTGIHRLSALQRVRGMVAQALDAHDAAAPDEPVLTIGGDCGVALAPIAHAARRSPGLAVVWIDAHPDLNSPDSSPSGAFAGMALRAVIGDGDPGLALPAGTIAAERVIVGGARSFDDPELEVVSDLGIAALTVDALRDADALADAVLATGADAVYIHVDIDALDPAEIAGNAHPEPFGVTVAELTAAVARLRERVPLVGASLAGYSPASLAAATDDLGAILRVIGALA</sequence>
<evidence type="ECO:0000256" key="1">
    <source>
        <dbReference type="ARBA" id="ARBA00022723"/>
    </source>
</evidence>
<dbReference type="PRINTS" id="PR00116">
    <property type="entry name" value="ARGINASE"/>
</dbReference>
<dbReference type="CDD" id="cd09999">
    <property type="entry name" value="Arginase-like_1"/>
    <property type="match status" value="1"/>
</dbReference>
<dbReference type="RefSeq" id="WP_220339531.1">
    <property type="nucleotide sequence ID" value="NZ_JAEUAX010000004.1"/>
</dbReference>
<dbReference type="InterPro" id="IPR006035">
    <property type="entry name" value="Ureohydrolase"/>
</dbReference>
<feature type="region of interest" description="Disordered" evidence="5">
    <location>
        <begin position="1"/>
        <end position="30"/>
    </location>
</feature>
<dbReference type="SUPFAM" id="SSF52768">
    <property type="entry name" value="Arginase/deacetylase"/>
    <property type="match status" value="1"/>
</dbReference>
<keyword evidence="7" id="KW-1185">Reference proteome</keyword>
<comment type="similarity">
    <text evidence="4">Belongs to the arginase family.</text>
</comment>
<protein>
    <submittedName>
        <fullName evidence="6">Arginase family protein</fullName>
    </submittedName>
</protein>
<dbReference type="PANTHER" id="PTHR43782">
    <property type="entry name" value="ARGINASE"/>
    <property type="match status" value="1"/>
</dbReference>
<proteinExistence type="inferred from homology"/>
<evidence type="ECO:0000313" key="7">
    <source>
        <dbReference type="Proteomes" id="UP000777440"/>
    </source>
</evidence>
<dbReference type="EMBL" id="JAEUAX010000004">
    <property type="protein sequence ID" value="MBW9110056.1"/>
    <property type="molecule type" value="Genomic_DNA"/>
</dbReference>
<dbReference type="InterPro" id="IPR023696">
    <property type="entry name" value="Ureohydrolase_dom_sf"/>
</dbReference>
<dbReference type="Pfam" id="PF00491">
    <property type="entry name" value="Arginase"/>
    <property type="match status" value="1"/>
</dbReference>
<dbReference type="PROSITE" id="PS51409">
    <property type="entry name" value="ARGINASE_2"/>
    <property type="match status" value="1"/>
</dbReference>
<name>A0ABS7HZL9_9MICO</name>
<keyword evidence="2" id="KW-0378">Hydrolase</keyword>
<evidence type="ECO:0000256" key="3">
    <source>
        <dbReference type="ARBA" id="ARBA00023211"/>
    </source>
</evidence>
<dbReference type="PANTHER" id="PTHR43782:SF3">
    <property type="entry name" value="ARGINASE"/>
    <property type="match status" value="1"/>
</dbReference>
<organism evidence="6 7">
    <name type="scientific">Microbacterium ureisolvens</name>
    <dbReference type="NCBI Taxonomy" id="2781186"/>
    <lineage>
        <taxon>Bacteria</taxon>
        <taxon>Bacillati</taxon>
        <taxon>Actinomycetota</taxon>
        <taxon>Actinomycetes</taxon>
        <taxon>Micrococcales</taxon>
        <taxon>Microbacteriaceae</taxon>
        <taxon>Microbacterium</taxon>
    </lineage>
</organism>
<comment type="caution">
    <text evidence="6">The sequence shown here is derived from an EMBL/GenBank/DDBJ whole genome shotgun (WGS) entry which is preliminary data.</text>
</comment>
<evidence type="ECO:0000313" key="6">
    <source>
        <dbReference type="EMBL" id="MBW9110056.1"/>
    </source>
</evidence>
<reference evidence="6 7" key="1">
    <citation type="journal article" date="2021" name="MBio">
        <title>Poor Competitiveness of Bradyrhizobium in Pigeon Pea Root Colonization in Indian Soils.</title>
        <authorList>
            <person name="Chalasani D."/>
            <person name="Basu A."/>
            <person name="Pullabhotla S.V.S.R.N."/>
            <person name="Jorrin B."/>
            <person name="Neal A.L."/>
            <person name="Poole P.S."/>
            <person name="Podile A.R."/>
            <person name="Tkacz A."/>
        </authorList>
    </citation>
    <scope>NUCLEOTIDE SEQUENCE [LARGE SCALE GENOMIC DNA]</scope>
    <source>
        <strain evidence="6 7">HU12</strain>
    </source>
</reference>
<evidence type="ECO:0000256" key="4">
    <source>
        <dbReference type="PROSITE-ProRule" id="PRU00742"/>
    </source>
</evidence>
<keyword evidence="1" id="KW-0479">Metal-binding</keyword>
<evidence type="ECO:0000256" key="2">
    <source>
        <dbReference type="ARBA" id="ARBA00022801"/>
    </source>
</evidence>
<gene>
    <name evidence="6" type="ORF">JNB61_09765</name>
</gene>
<evidence type="ECO:0000256" key="5">
    <source>
        <dbReference type="SAM" id="MobiDB-lite"/>
    </source>
</evidence>
<accession>A0ABS7HZL9</accession>
<keyword evidence="3" id="KW-0464">Manganese</keyword>
<dbReference type="Gene3D" id="3.40.800.10">
    <property type="entry name" value="Ureohydrolase domain"/>
    <property type="match status" value="1"/>
</dbReference>